<keyword evidence="3" id="KW-0812">Transmembrane</keyword>
<evidence type="ECO:0000256" key="1">
    <source>
        <dbReference type="ARBA" id="ARBA00009067"/>
    </source>
</evidence>
<gene>
    <name evidence="5" type="ORF">NPA36_05500</name>
</gene>
<name>A0ABT1WNB2_9LACT</name>
<reference evidence="5" key="2">
    <citation type="journal article" date="2023" name="Curr. Microbiol.">
        <title>Granulicatella seriolae sp. nov., a Novel Facultative Anaerobe Isolated from Yellowtail Marine Fish.</title>
        <authorList>
            <person name="Lee M."/>
            <person name="Choi Y.J."/>
            <person name="Farooq A."/>
            <person name="Jeong J.B."/>
            <person name="Jung M.Y."/>
        </authorList>
    </citation>
    <scope>NUCLEOTIDE SEQUENCE</scope>
    <source>
        <strain evidence="5">S8</strain>
    </source>
</reference>
<protein>
    <submittedName>
        <fullName evidence="5">CPBP family intramembrane metalloprotease</fullName>
    </submittedName>
</protein>
<feature type="region of interest" description="Disordered" evidence="2">
    <location>
        <begin position="1"/>
        <end position="33"/>
    </location>
</feature>
<reference evidence="5" key="3">
    <citation type="journal article" date="2023" name="Microbiol. Resour. Announc.">
        <title>Draft Genome Sequence of Granulicatella sp. Strain S8, Isolated from a Marine Fish, Seriola quinqueradiata.</title>
        <authorList>
            <person name="Lee M."/>
            <person name="Farooq A."/>
            <person name="Jeong J.B."/>
            <person name="Jung M.Y."/>
        </authorList>
    </citation>
    <scope>NUCLEOTIDE SEQUENCE</scope>
    <source>
        <strain evidence="5">S8</strain>
    </source>
</reference>
<dbReference type="GO" id="GO:0008237">
    <property type="term" value="F:metallopeptidase activity"/>
    <property type="evidence" value="ECO:0007669"/>
    <property type="project" value="UniProtKB-KW"/>
</dbReference>
<dbReference type="PANTHER" id="PTHR36435">
    <property type="entry name" value="SLR1288 PROTEIN"/>
    <property type="match status" value="1"/>
</dbReference>
<keyword evidence="3" id="KW-1133">Transmembrane helix</keyword>
<dbReference type="RefSeq" id="WP_256945116.1">
    <property type="nucleotide sequence ID" value="NZ_JANHNZ010000004.1"/>
</dbReference>
<evidence type="ECO:0000259" key="4">
    <source>
        <dbReference type="Pfam" id="PF02517"/>
    </source>
</evidence>
<evidence type="ECO:0000313" key="6">
    <source>
        <dbReference type="Proteomes" id="UP001059480"/>
    </source>
</evidence>
<reference evidence="5" key="1">
    <citation type="submission" date="2022-07" db="EMBL/GenBank/DDBJ databases">
        <authorList>
            <person name="Jung M.-Y."/>
            <person name="Lee M."/>
        </authorList>
    </citation>
    <scope>NUCLEOTIDE SEQUENCE</scope>
    <source>
        <strain evidence="5">S8</strain>
    </source>
</reference>
<keyword evidence="5" id="KW-0645">Protease</keyword>
<organism evidence="5 6">
    <name type="scientific">Granulicatella seriolae</name>
    <dbReference type="NCBI Taxonomy" id="2967226"/>
    <lineage>
        <taxon>Bacteria</taxon>
        <taxon>Bacillati</taxon>
        <taxon>Bacillota</taxon>
        <taxon>Bacilli</taxon>
        <taxon>Lactobacillales</taxon>
        <taxon>Carnobacteriaceae</taxon>
        <taxon>Granulicatella</taxon>
    </lineage>
</organism>
<feature type="transmembrane region" description="Helical" evidence="3">
    <location>
        <begin position="261"/>
        <end position="279"/>
    </location>
</feature>
<evidence type="ECO:0000313" key="5">
    <source>
        <dbReference type="EMBL" id="MCQ9210000.1"/>
    </source>
</evidence>
<keyword evidence="3" id="KW-0472">Membrane</keyword>
<keyword evidence="6" id="KW-1185">Reference proteome</keyword>
<sequence>MDKQRDHSSDTGSLNNETHEPMMVESARAVGTDESPEVKLSTLEKVQRNPIGRSISRVCLYLIGYTILLTIFVVFSQSITSVKLGVDIEDPLVTANATGFLFASTIGVFLFSRLRKGHFWKEDVPRKNKKMTADVFFKVLPVFLAGQLLFTGLDGVIEAIANQFGMTFKLATESATAGSTTISMFLYAGFFAPISEELIFRGAILRYLERYGKVFAIVMSSVLFGLFHMNLVQGLFAFSIGLVMAYVAVEYSLFWAIFLHMFNNLFMGDILGTLLGLLPEPTGNMIYFAIITFACIYGLFILYTHRRLIQDYLDENQTPKGTYKKVLTSPVFWIFVILCIWSSFALIQPL</sequence>
<feature type="domain" description="CAAX prenyl protease 2/Lysostaphin resistance protein A-like" evidence="4">
    <location>
        <begin position="180"/>
        <end position="266"/>
    </location>
</feature>
<feature type="transmembrane region" description="Helical" evidence="3">
    <location>
        <begin position="92"/>
        <end position="114"/>
    </location>
</feature>
<dbReference type="Pfam" id="PF02517">
    <property type="entry name" value="Rce1-like"/>
    <property type="match status" value="1"/>
</dbReference>
<comment type="caution">
    <text evidence="5">The sequence shown here is derived from an EMBL/GenBank/DDBJ whole genome shotgun (WGS) entry which is preliminary data.</text>
</comment>
<proteinExistence type="inferred from homology"/>
<dbReference type="PANTHER" id="PTHR36435:SF1">
    <property type="entry name" value="CAAX AMINO TERMINAL PROTEASE FAMILY PROTEIN"/>
    <property type="match status" value="1"/>
</dbReference>
<feature type="transmembrane region" description="Helical" evidence="3">
    <location>
        <begin position="211"/>
        <end position="229"/>
    </location>
</feature>
<accession>A0ABT1WNB2</accession>
<dbReference type="Proteomes" id="UP001059480">
    <property type="component" value="Unassembled WGS sequence"/>
</dbReference>
<comment type="similarity">
    <text evidence="1">Belongs to the UPF0177 family.</text>
</comment>
<keyword evidence="5" id="KW-0378">Hydrolase</keyword>
<feature type="transmembrane region" description="Helical" evidence="3">
    <location>
        <begin position="58"/>
        <end position="80"/>
    </location>
</feature>
<feature type="transmembrane region" description="Helical" evidence="3">
    <location>
        <begin position="326"/>
        <end position="347"/>
    </location>
</feature>
<feature type="transmembrane region" description="Helical" evidence="3">
    <location>
        <begin position="177"/>
        <end position="199"/>
    </location>
</feature>
<dbReference type="InterPro" id="IPR003675">
    <property type="entry name" value="Rce1/LyrA-like_dom"/>
</dbReference>
<feature type="transmembrane region" description="Helical" evidence="3">
    <location>
        <begin position="135"/>
        <end position="157"/>
    </location>
</feature>
<evidence type="ECO:0000256" key="2">
    <source>
        <dbReference type="SAM" id="MobiDB-lite"/>
    </source>
</evidence>
<evidence type="ECO:0000256" key="3">
    <source>
        <dbReference type="SAM" id="Phobius"/>
    </source>
</evidence>
<dbReference type="EMBL" id="JANHNZ010000004">
    <property type="protein sequence ID" value="MCQ9210000.1"/>
    <property type="molecule type" value="Genomic_DNA"/>
</dbReference>
<feature type="transmembrane region" description="Helical" evidence="3">
    <location>
        <begin position="285"/>
        <end position="305"/>
    </location>
</feature>
<feature type="transmembrane region" description="Helical" evidence="3">
    <location>
        <begin position="235"/>
        <end position="254"/>
    </location>
</feature>
<dbReference type="InterPro" id="IPR052710">
    <property type="entry name" value="CAAX_protease"/>
</dbReference>
<keyword evidence="5" id="KW-0482">Metalloprotease</keyword>